<feature type="transmembrane region" description="Helical" evidence="2">
    <location>
        <begin position="132"/>
        <end position="150"/>
    </location>
</feature>
<feature type="transmembrane region" description="Helical" evidence="2">
    <location>
        <begin position="156"/>
        <end position="171"/>
    </location>
</feature>
<feature type="transmembrane region" description="Helical" evidence="2">
    <location>
        <begin position="93"/>
        <end position="112"/>
    </location>
</feature>
<evidence type="ECO:0008006" key="5">
    <source>
        <dbReference type="Google" id="ProtNLM"/>
    </source>
</evidence>
<dbReference type="AlphaFoldDB" id="A0A858RG69"/>
<reference evidence="3 4" key="1">
    <citation type="submission" date="2020-04" db="EMBL/GenBank/DDBJ databases">
        <title>Luteolibacter sp. G-1-1-1 isolated from soil.</title>
        <authorList>
            <person name="Dahal R.H."/>
        </authorList>
    </citation>
    <scope>NUCLEOTIDE SEQUENCE [LARGE SCALE GENOMIC DNA]</scope>
    <source>
        <strain evidence="3 4">G-1-1-1</strain>
    </source>
</reference>
<keyword evidence="2" id="KW-0812">Transmembrane</keyword>
<name>A0A858RG69_9BACT</name>
<protein>
    <recommendedName>
        <fullName evidence="5">Transmembrane protein</fullName>
    </recommendedName>
</protein>
<sequence>MSFNPYAPSQVQEEHLPEAPRSGGWRIEDGRLWAERDACLPMVDPYSGVRADRMTMMRLQVYRRVLWPRFAFLGGIGGSIGAALVGLPESVQVTFGIVGAVGFIAGLATPVLNRGMDLRIFVTHRTRLKQRFWGWTSAGVILFWFVSAFIAVIPPLLPAALLLGLLILRWVKRRIFYYQRAEETFEIGGLHPHAMAVLIQQAHAESHPR</sequence>
<keyword evidence="2" id="KW-0472">Membrane</keyword>
<dbReference type="KEGG" id="luo:HHL09_05695"/>
<organism evidence="3 4">
    <name type="scientific">Luteolibacter luteus</name>
    <dbReference type="NCBI Taxonomy" id="2728835"/>
    <lineage>
        <taxon>Bacteria</taxon>
        <taxon>Pseudomonadati</taxon>
        <taxon>Verrucomicrobiota</taxon>
        <taxon>Verrucomicrobiia</taxon>
        <taxon>Verrucomicrobiales</taxon>
        <taxon>Verrucomicrobiaceae</taxon>
        <taxon>Luteolibacter</taxon>
    </lineage>
</organism>
<dbReference type="RefSeq" id="WP_169453595.1">
    <property type="nucleotide sequence ID" value="NZ_CP051774.1"/>
</dbReference>
<gene>
    <name evidence="3" type="ORF">HHL09_05695</name>
</gene>
<dbReference type="EMBL" id="CP051774">
    <property type="protein sequence ID" value="QJE95290.1"/>
    <property type="molecule type" value="Genomic_DNA"/>
</dbReference>
<evidence type="ECO:0000256" key="2">
    <source>
        <dbReference type="SAM" id="Phobius"/>
    </source>
</evidence>
<feature type="region of interest" description="Disordered" evidence="1">
    <location>
        <begin position="1"/>
        <end position="22"/>
    </location>
</feature>
<feature type="compositionally biased region" description="Polar residues" evidence="1">
    <location>
        <begin position="1"/>
        <end position="11"/>
    </location>
</feature>
<dbReference type="Proteomes" id="UP000501812">
    <property type="component" value="Chromosome"/>
</dbReference>
<evidence type="ECO:0000256" key="1">
    <source>
        <dbReference type="SAM" id="MobiDB-lite"/>
    </source>
</evidence>
<feature type="transmembrane region" description="Helical" evidence="2">
    <location>
        <begin position="66"/>
        <end position="87"/>
    </location>
</feature>
<evidence type="ECO:0000313" key="3">
    <source>
        <dbReference type="EMBL" id="QJE95290.1"/>
    </source>
</evidence>
<keyword evidence="2" id="KW-1133">Transmembrane helix</keyword>
<keyword evidence="4" id="KW-1185">Reference proteome</keyword>
<proteinExistence type="predicted"/>
<accession>A0A858RG69</accession>
<evidence type="ECO:0000313" key="4">
    <source>
        <dbReference type="Proteomes" id="UP000501812"/>
    </source>
</evidence>